<dbReference type="OrthoDB" id="9807125at2"/>
<dbReference type="CDD" id="cd02205">
    <property type="entry name" value="CBS_pair_SF"/>
    <property type="match status" value="1"/>
</dbReference>
<dbReference type="PANTHER" id="PTHR43080:SF2">
    <property type="entry name" value="CBS DOMAIN-CONTAINING PROTEIN"/>
    <property type="match status" value="1"/>
</dbReference>
<evidence type="ECO:0000259" key="3">
    <source>
        <dbReference type="PROSITE" id="PS51371"/>
    </source>
</evidence>
<dbReference type="SUPFAM" id="SSF54631">
    <property type="entry name" value="CBS-domain pair"/>
    <property type="match status" value="1"/>
</dbReference>
<dbReference type="Proteomes" id="UP000317078">
    <property type="component" value="Unassembled WGS sequence"/>
</dbReference>
<evidence type="ECO:0000256" key="1">
    <source>
        <dbReference type="ARBA" id="ARBA00023122"/>
    </source>
</evidence>
<dbReference type="InterPro" id="IPR051257">
    <property type="entry name" value="Diverse_CBS-Domain"/>
</dbReference>
<dbReference type="PANTHER" id="PTHR43080">
    <property type="entry name" value="CBS DOMAIN-CONTAINING PROTEIN CBSX3, MITOCHONDRIAL"/>
    <property type="match status" value="1"/>
</dbReference>
<dbReference type="InterPro" id="IPR046342">
    <property type="entry name" value="CBS_dom_sf"/>
</dbReference>
<evidence type="ECO:0000313" key="5">
    <source>
        <dbReference type="Proteomes" id="UP000317078"/>
    </source>
</evidence>
<feature type="domain" description="CBS" evidence="3">
    <location>
        <begin position="9"/>
        <end position="70"/>
    </location>
</feature>
<evidence type="ECO:0000256" key="2">
    <source>
        <dbReference type="PROSITE-ProRule" id="PRU00703"/>
    </source>
</evidence>
<dbReference type="AlphaFoldDB" id="A0A502F9G9"/>
<keyword evidence="5" id="KW-1185">Reference proteome</keyword>
<protein>
    <submittedName>
        <fullName evidence="4">CBS domain-containing protein</fullName>
    </submittedName>
</protein>
<reference evidence="4 5" key="1">
    <citation type="journal article" date="2019" name="Environ. Microbiol.">
        <title>Species interactions and distinct microbial communities in high Arctic permafrost affected cryosols are associated with the CH4 and CO2 gas fluxes.</title>
        <authorList>
            <person name="Altshuler I."/>
            <person name="Hamel J."/>
            <person name="Turney S."/>
            <person name="Magnuson E."/>
            <person name="Levesque R."/>
            <person name="Greer C."/>
            <person name="Whyte L.G."/>
        </authorList>
    </citation>
    <scope>NUCLEOTIDE SEQUENCE [LARGE SCALE GENOMIC DNA]</scope>
    <source>
        <strain evidence="4 5">S9.3B</strain>
    </source>
</reference>
<feature type="domain" description="CBS" evidence="3">
    <location>
        <begin position="76"/>
        <end position="134"/>
    </location>
</feature>
<dbReference type="EMBL" id="RCZP01000042">
    <property type="protein sequence ID" value="TPG46020.1"/>
    <property type="molecule type" value="Genomic_DNA"/>
</dbReference>
<sequence length="147" mass="16229">MAACSLIDIARDRLLTIDAAAPLEAAAAIMSKPNSDLIVVCDADGSMVGVLTKRDMFAQIARRVEGGRTSRVDTIMKREVVSCASHGSVSEIWKLIVSRNLQRIPMIDHSQKPIGIVYARDVLLRMLDIVENEEALLRDYVMNVGYQ</sequence>
<proteinExistence type="predicted"/>
<evidence type="ECO:0000313" key="4">
    <source>
        <dbReference type="EMBL" id="TPG46020.1"/>
    </source>
</evidence>
<gene>
    <name evidence="4" type="ORF">EAH89_25130</name>
</gene>
<dbReference type="InterPro" id="IPR000644">
    <property type="entry name" value="CBS_dom"/>
</dbReference>
<dbReference type="Pfam" id="PF00571">
    <property type="entry name" value="CBS"/>
    <property type="match status" value="2"/>
</dbReference>
<name>A0A502F9G9_9PROT</name>
<dbReference type="Gene3D" id="3.10.580.10">
    <property type="entry name" value="CBS-domain"/>
    <property type="match status" value="1"/>
</dbReference>
<comment type="caution">
    <text evidence="4">The sequence shown here is derived from an EMBL/GenBank/DDBJ whole genome shotgun (WGS) entry which is preliminary data.</text>
</comment>
<keyword evidence="1 2" id="KW-0129">CBS domain</keyword>
<dbReference type="PROSITE" id="PS51371">
    <property type="entry name" value="CBS"/>
    <property type="match status" value="2"/>
</dbReference>
<accession>A0A502F9G9</accession>
<organism evidence="4 5">
    <name type="scientific">Muricoccus nepalensis</name>
    <dbReference type="NCBI Taxonomy" id="1854500"/>
    <lineage>
        <taxon>Bacteria</taxon>
        <taxon>Pseudomonadati</taxon>
        <taxon>Pseudomonadota</taxon>
        <taxon>Alphaproteobacteria</taxon>
        <taxon>Acetobacterales</taxon>
        <taxon>Roseomonadaceae</taxon>
        <taxon>Muricoccus</taxon>
    </lineage>
</organism>
<dbReference type="RefSeq" id="WP_140886477.1">
    <property type="nucleotide sequence ID" value="NZ_RCZP01000042.1"/>
</dbReference>
<dbReference type="SMART" id="SM00116">
    <property type="entry name" value="CBS"/>
    <property type="match status" value="2"/>
</dbReference>